<dbReference type="EMBL" id="JAEKLZ010000145">
    <property type="protein sequence ID" value="MBW8724840.1"/>
    <property type="molecule type" value="Genomic_DNA"/>
</dbReference>
<sequence length="59" mass="6388">LGAQPPAPEWGAMISSGRKFMLDAWWVSVMPGLAILATSLAFNLLGDALRDVLDPRHAR</sequence>
<dbReference type="InterPro" id="IPR050366">
    <property type="entry name" value="BP-dependent_transpt_permease"/>
</dbReference>
<gene>
    <name evidence="6" type="ORF">JF625_06750</name>
</gene>
<dbReference type="PANTHER" id="PTHR43386:SF1">
    <property type="entry name" value="D,D-DIPEPTIDE TRANSPORT SYSTEM PERMEASE PROTEIN DDPC-RELATED"/>
    <property type="match status" value="1"/>
</dbReference>
<name>A0A952FKG1_9PROT</name>
<evidence type="ECO:0000256" key="1">
    <source>
        <dbReference type="ARBA" id="ARBA00004651"/>
    </source>
</evidence>
<keyword evidence="3" id="KW-0571">Peptide transport</keyword>
<dbReference type="AlphaFoldDB" id="A0A952FKG1"/>
<keyword evidence="5" id="KW-0812">Transmembrane</keyword>
<comment type="caution">
    <text evidence="6">The sequence shown here is derived from an EMBL/GenBank/DDBJ whole genome shotgun (WGS) entry which is preliminary data.</text>
</comment>
<keyword evidence="4" id="KW-0653">Protein transport</keyword>
<evidence type="ECO:0000256" key="2">
    <source>
        <dbReference type="ARBA" id="ARBA00022448"/>
    </source>
</evidence>
<keyword evidence="2" id="KW-0813">Transport</keyword>
<feature type="non-terminal residue" evidence="6">
    <location>
        <position position="1"/>
    </location>
</feature>
<comment type="subcellular location">
    <subcellularLocation>
        <location evidence="1">Cell membrane</location>
        <topology evidence="1">Multi-pass membrane protein</topology>
    </subcellularLocation>
</comment>
<keyword evidence="5" id="KW-0472">Membrane</keyword>
<dbReference type="PANTHER" id="PTHR43386">
    <property type="entry name" value="OLIGOPEPTIDE TRANSPORT SYSTEM PERMEASE PROTEIN APPC"/>
    <property type="match status" value="1"/>
</dbReference>
<protein>
    <submittedName>
        <fullName evidence="6">D,D-dipeptide ABC transporter permease</fullName>
    </submittedName>
</protein>
<dbReference type="GO" id="GO:0015833">
    <property type="term" value="P:peptide transport"/>
    <property type="evidence" value="ECO:0007669"/>
    <property type="project" value="UniProtKB-KW"/>
</dbReference>
<proteinExistence type="predicted"/>
<evidence type="ECO:0000256" key="3">
    <source>
        <dbReference type="ARBA" id="ARBA00022856"/>
    </source>
</evidence>
<evidence type="ECO:0000313" key="6">
    <source>
        <dbReference type="EMBL" id="MBW8724840.1"/>
    </source>
</evidence>
<dbReference type="Proteomes" id="UP000700706">
    <property type="component" value="Unassembled WGS sequence"/>
</dbReference>
<dbReference type="GO" id="GO:0015031">
    <property type="term" value="P:protein transport"/>
    <property type="evidence" value="ECO:0007669"/>
    <property type="project" value="UniProtKB-KW"/>
</dbReference>
<organism evidence="6 7">
    <name type="scientific">Inquilinus limosus</name>
    <dbReference type="NCBI Taxonomy" id="171674"/>
    <lineage>
        <taxon>Bacteria</taxon>
        <taxon>Pseudomonadati</taxon>
        <taxon>Pseudomonadota</taxon>
        <taxon>Alphaproteobacteria</taxon>
        <taxon>Rhodospirillales</taxon>
        <taxon>Rhodospirillaceae</taxon>
        <taxon>Inquilinus</taxon>
    </lineage>
</organism>
<dbReference type="GO" id="GO:0005886">
    <property type="term" value="C:plasma membrane"/>
    <property type="evidence" value="ECO:0007669"/>
    <property type="project" value="UniProtKB-SubCell"/>
</dbReference>
<evidence type="ECO:0000313" key="7">
    <source>
        <dbReference type="Proteomes" id="UP000700706"/>
    </source>
</evidence>
<evidence type="ECO:0000256" key="5">
    <source>
        <dbReference type="SAM" id="Phobius"/>
    </source>
</evidence>
<accession>A0A952FKG1</accession>
<reference evidence="6" key="1">
    <citation type="submission" date="2020-06" db="EMBL/GenBank/DDBJ databases">
        <title>Stable isotope informed genome-resolved metagenomics uncovers potential trophic interactions in rhizosphere soil.</title>
        <authorList>
            <person name="Starr E.P."/>
            <person name="Shi S."/>
            <person name="Blazewicz S.J."/>
            <person name="Koch B.J."/>
            <person name="Probst A.J."/>
            <person name="Hungate B.A."/>
            <person name="Pett-Ridge J."/>
            <person name="Firestone M.K."/>
            <person name="Banfield J.F."/>
        </authorList>
    </citation>
    <scope>NUCLEOTIDE SEQUENCE</scope>
    <source>
        <strain evidence="6">YM_69_17</strain>
    </source>
</reference>
<feature type="transmembrane region" description="Helical" evidence="5">
    <location>
        <begin position="25"/>
        <end position="46"/>
    </location>
</feature>
<evidence type="ECO:0000256" key="4">
    <source>
        <dbReference type="ARBA" id="ARBA00022927"/>
    </source>
</evidence>
<keyword evidence="5" id="KW-1133">Transmembrane helix</keyword>